<dbReference type="InterPro" id="IPR008302">
    <property type="entry name" value="NamZ"/>
</dbReference>
<dbReference type="PANTHER" id="PTHR42915">
    <property type="entry name" value="HYPOTHETICAL 460 KDA PROTEIN IN FEUA-SIGW INTERGENIC REGION [PRECURSOR]"/>
    <property type="match status" value="1"/>
</dbReference>
<feature type="domain" description="Peptidoglycan beta-N-acetylmuramidase NamZ N-terminal" evidence="2">
    <location>
        <begin position="64"/>
        <end position="279"/>
    </location>
</feature>
<dbReference type="Gene3D" id="3.90.1150.140">
    <property type="match status" value="1"/>
</dbReference>
<dbReference type="EMBL" id="BAABGY010000006">
    <property type="protein sequence ID" value="GAA4327249.1"/>
    <property type="molecule type" value="Genomic_DNA"/>
</dbReference>
<keyword evidence="1" id="KW-0732">Signal</keyword>
<dbReference type="InterPro" id="IPR048502">
    <property type="entry name" value="NamZ_N"/>
</dbReference>
<evidence type="ECO:0000313" key="4">
    <source>
        <dbReference type="EMBL" id="GAA4327249.1"/>
    </source>
</evidence>
<gene>
    <name evidence="4" type="ORF">GCM10023184_16380</name>
</gene>
<evidence type="ECO:0000256" key="1">
    <source>
        <dbReference type="SAM" id="SignalP"/>
    </source>
</evidence>
<proteinExistence type="predicted"/>
<dbReference type="RefSeq" id="WP_345254969.1">
    <property type="nucleotide sequence ID" value="NZ_BAABGY010000006.1"/>
</dbReference>
<feature type="signal peptide" evidence="1">
    <location>
        <begin position="1"/>
        <end position="21"/>
    </location>
</feature>
<dbReference type="Proteomes" id="UP001501725">
    <property type="component" value="Unassembled WGS sequence"/>
</dbReference>
<sequence length="430" mass="46853">MFARILPAALLLSLFASCAGAQKTKSTEAAPGTSAAGNPAGAQGILPAAERPDQYLPHLKGKRVALLVNQTSTAGGKHLVDVLRAQGVTLQVIFGPEHGFRGNAPDGAKIESSTDPATGVPVVSLYGKKLKPSAEDLKNVDVMVYDIQDVGTRFYTYISSLQYYMEAALENNIPLVVLDRPNPNGHYVDGPVLDRRFASFVGMQPVPVVYGLTAGEYAQMILQEGWLSESANAAYRNLQRARYAAGARFFQLHVVPCANYTHGSVYALPVAPSPNLPTMATIWWYPSTCLFEGTVLSEGRGTPAPFRTMGHPELPKTLYSFTPRATSGAPNPKHKDATCYGWLLPEPSAATVTSTHNRLQLGTLLEAYRLFPQKDSFFKVSTFNRLAGNDVLLQQIREGKSEAEIRASWQPGITAYKAIRKNYLLYPDFE</sequence>
<evidence type="ECO:0000259" key="3">
    <source>
        <dbReference type="Pfam" id="PF20732"/>
    </source>
</evidence>
<dbReference type="Pfam" id="PF07075">
    <property type="entry name" value="NamZ_N"/>
    <property type="match status" value="1"/>
</dbReference>
<accession>A0ABP8GNC3</accession>
<comment type="caution">
    <text evidence="4">The sequence shown here is derived from an EMBL/GenBank/DDBJ whole genome shotgun (WGS) entry which is preliminary data.</text>
</comment>
<dbReference type="PANTHER" id="PTHR42915:SF1">
    <property type="entry name" value="PEPTIDOGLYCAN BETA-N-ACETYLMURAMIDASE NAMZ"/>
    <property type="match status" value="1"/>
</dbReference>
<dbReference type="PIRSF" id="PIRSF016719">
    <property type="entry name" value="UCP016719"/>
    <property type="match status" value="1"/>
</dbReference>
<dbReference type="PROSITE" id="PS51257">
    <property type="entry name" value="PROKAR_LIPOPROTEIN"/>
    <property type="match status" value="1"/>
</dbReference>
<dbReference type="Gene3D" id="3.40.50.12170">
    <property type="entry name" value="Uncharacterised protein PF07075, DUF1343"/>
    <property type="match status" value="1"/>
</dbReference>
<organism evidence="4 5">
    <name type="scientific">Flaviaesturariibacter amylovorans</name>
    <dbReference type="NCBI Taxonomy" id="1084520"/>
    <lineage>
        <taxon>Bacteria</taxon>
        <taxon>Pseudomonadati</taxon>
        <taxon>Bacteroidota</taxon>
        <taxon>Chitinophagia</taxon>
        <taxon>Chitinophagales</taxon>
        <taxon>Chitinophagaceae</taxon>
        <taxon>Flaviaestuariibacter</taxon>
    </lineage>
</organism>
<feature type="domain" description="Peptidoglycan beta-N-acetylmuramidase NamZ C-terminal" evidence="3">
    <location>
        <begin position="284"/>
        <end position="426"/>
    </location>
</feature>
<reference evidence="5" key="1">
    <citation type="journal article" date="2019" name="Int. J. Syst. Evol. Microbiol.">
        <title>The Global Catalogue of Microorganisms (GCM) 10K type strain sequencing project: providing services to taxonomists for standard genome sequencing and annotation.</title>
        <authorList>
            <consortium name="The Broad Institute Genomics Platform"/>
            <consortium name="The Broad Institute Genome Sequencing Center for Infectious Disease"/>
            <person name="Wu L."/>
            <person name="Ma J."/>
        </authorList>
    </citation>
    <scope>NUCLEOTIDE SEQUENCE [LARGE SCALE GENOMIC DNA]</scope>
    <source>
        <strain evidence="5">JCM 17919</strain>
    </source>
</reference>
<dbReference type="InterPro" id="IPR048503">
    <property type="entry name" value="NamZ_C"/>
</dbReference>
<dbReference type="Pfam" id="PF20732">
    <property type="entry name" value="NamZ_C"/>
    <property type="match status" value="1"/>
</dbReference>
<keyword evidence="5" id="KW-1185">Reference proteome</keyword>
<evidence type="ECO:0000259" key="2">
    <source>
        <dbReference type="Pfam" id="PF07075"/>
    </source>
</evidence>
<name>A0ABP8GNC3_9BACT</name>
<evidence type="ECO:0000313" key="5">
    <source>
        <dbReference type="Proteomes" id="UP001501725"/>
    </source>
</evidence>
<feature type="chain" id="PRO_5047127413" evidence="1">
    <location>
        <begin position="22"/>
        <end position="430"/>
    </location>
</feature>
<protein>
    <submittedName>
        <fullName evidence="4">DUF1343 domain-containing protein</fullName>
    </submittedName>
</protein>